<name>A0A2P6V2E7_9CHLO</name>
<gene>
    <name evidence="2" type="ORF">C2E20_8121</name>
</gene>
<keyword evidence="3" id="KW-1185">Reference proteome</keyword>
<proteinExistence type="predicted"/>
<dbReference type="Proteomes" id="UP000239649">
    <property type="component" value="Unassembled WGS sequence"/>
</dbReference>
<evidence type="ECO:0000313" key="3">
    <source>
        <dbReference type="Proteomes" id="UP000239649"/>
    </source>
</evidence>
<evidence type="ECO:0000313" key="2">
    <source>
        <dbReference type="EMBL" id="PSC68260.1"/>
    </source>
</evidence>
<dbReference type="AlphaFoldDB" id="A0A2P6V2E7"/>
<organism evidence="2 3">
    <name type="scientific">Micractinium conductrix</name>
    <dbReference type="NCBI Taxonomy" id="554055"/>
    <lineage>
        <taxon>Eukaryota</taxon>
        <taxon>Viridiplantae</taxon>
        <taxon>Chlorophyta</taxon>
        <taxon>core chlorophytes</taxon>
        <taxon>Trebouxiophyceae</taxon>
        <taxon>Chlorellales</taxon>
        <taxon>Chlorellaceae</taxon>
        <taxon>Chlorella clade</taxon>
        <taxon>Micractinium</taxon>
    </lineage>
</organism>
<dbReference type="EMBL" id="LHPF02000039">
    <property type="protein sequence ID" value="PSC68260.1"/>
    <property type="molecule type" value="Genomic_DNA"/>
</dbReference>
<feature type="region of interest" description="Disordered" evidence="1">
    <location>
        <begin position="1"/>
        <end position="74"/>
    </location>
</feature>
<accession>A0A2P6V2E7</accession>
<sequence length="74" mass="8180">MGHDAGEVGTPYDHQLKPSHAAVEGQPEPEEDPREEEDTHGHGSVEHMLGTAPLIPHETMGQREKQTDAERDMD</sequence>
<protein>
    <submittedName>
        <fullName evidence="2">Uncharacterized protein</fullName>
    </submittedName>
</protein>
<reference evidence="2 3" key="1">
    <citation type="journal article" date="2018" name="Plant J.">
        <title>Genome sequences of Chlorella sorokiniana UTEX 1602 and Micractinium conductrix SAG 241.80: implications to maltose excretion by a green alga.</title>
        <authorList>
            <person name="Arriola M.B."/>
            <person name="Velmurugan N."/>
            <person name="Zhang Y."/>
            <person name="Plunkett M.H."/>
            <person name="Hondzo H."/>
            <person name="Barney B.M."/>
        </authorList>
    </citation>
    <scope>NUCLEOTIDE SEQUENCE [LARGE SCALE GENOMIC DNA]</scope>
    <source>
        <strain evidence="2 3">SAG 241.80</strain>
    </source>
</reference>
<comment type="caution">
    <text evidence="2">The sequence shown here is derived from an EMBL/GenBank/DDBJ whole genome shotgun (WGS) entry which is preliminary data.</text>
</comment>
<feature type="compositionally biased region" description="Acidic residues" evidence="1">
    <location>
        <begin position="27"/>
        <end position="36"/>
    </location>
</feature>
<feature type="compositionally biased region" description="Basic and acidic residues" evidence="1">
    <location>
        <begin position="60"/>
        <end position="74"/>
    </location>
</feature>
<evidence type="ECO:0000256" key="1">
    <source>
        <dbReference type="SAM" id="MobiDB-lite"/>
    </source>
</evidence>